<dbReference type="SMART" id="SM00564">
    <property type="entry name" value="PQQ"/>
    <property type="match status" value="3"/>
</dbReference>
<dbReference type="InterPro" id="IPR015943">
    <property type="entry name" value="WD40/YVTN_repeat-like_dom_sf"/>
</dbReference>
<dbReference type="Gene3D" id="3.30.300.30">
    <property type="match status" value="1"/>
</dbReference>
<dbReference type="Pfam" id="PF13570">
    <property type="entry name" value="Beta-prop_ACSF4"/>
    <property type="match status" value="1"/>
</dbReference>
<gene>
    <name evidence="3" type="ORF">C1SCF055_LOCUS45249</name>
</gene>
<dbReference type="Pfam" id="PF00501">
    <property type="entry name" value="AMP-binding"/>
    <property type="match status" value="1"/>
</dbReference>
<dbReference type="InterPro" id="IPR042099">
    <property type="entry name" value="ANL_N_sf"/>
</dbReference>
<dbReference type="OrthoDB" id="425865at2759"/>
<comment type="caution">
    <text evidence="3">The sequence shown here is derived from an EMBL/GenBank/DDBJ whole genome shotgun (WGS) entry which is preliminary data.</text>
</comment>
<dbReference type="InterPro" id="IPR045851">
    <property type="entry name" value="AMP-bd_C_sf"/>
</dbReference>
<dbReference type="Proteomes" id="UP001152797">
    <property type="component" value="Unassembled WGS sequence"/>
</dbReference>
<organism evidence="3">
    <name type="scientific">Cladocopium goreaui</name>
    <dbReference type="NCBI Taxonomy" id="2562237"/>
    <lineage>
        <taxon>Eukaryota</taxon>
        <taxon>Sar</taxon>
        <taxon>Alveolata</taxon>
        <taxon>Dinophyceae</taxon>
        <taxon>Suessiales</taxon>
        <taxon>Symbiodiniaceae</taxon>
        <taxon>Cladocopium</taxon>
    </lineage>
</organism>
<evidence type="ECO:0000313" key="5">
    <source>
        <dbReference type="Proteomes" id="UP001152797"/>
    </source>
</evidence>
<name>A0A9P1GT70_9DINO</name>
<accession>A0A9P1GT70</accession>
<dbReference type="GO" id="GO:0043041">
    <property type="term" value="P:amino acid activation for nonribosomal peptide biosynthetic process"/>
    <property type="evidence" value="ECO:0007669"/>
    <property type="project" value="TreeGrafter"/>
</dbReference>
<dbReference type="EMBL" id="CAMXCT020006837">
    <property type="protein sequence ID" value="CAL1174244.1"/>
    <property type="molecule type" value="Genomic_DNA"/>
</dbReference>
<dbReference type="Gene3D" id="3.40.50.12780">
    <property type="entry name" value="N-terminal domain of ligase-like"/>
    <property type="match status" value="1"/>
</dbReference>
<sequence length="748" mass="79984">MTPTLLHATLLEAENFPENPWTSLRFLTSSGELLTRKLLEKLQKTLPKDCTVLNLYGSTEVAADATYAELPRDDVAIEHPLVPCGRAIPNVWLEIRGEEGDAECTAGEEGEVFIFGACLSSGYFEDVSSSSPFVTFPGRPGRPGRPTRCFRSGDVGRWAVAQNGGETLQILGRCNQMVKVRGQRVELSLVELALTSLRSGDLRLSESDRDQDQQDQHPIFTEAACCLVDHRGTPTLAAAVVAAASSTETAATARRALAQRLPAVAVPGKVLLLDEMPRLPGGKIDRLAVAQKLSASFDLKHGVGPVGVVADAWHSALGFGFAFNGEDVSFMESGGNSAGLMKLASLLRQHWPHLAYDEIMEAASVSYNCLLKLCQSSKKRKHEDTEVEMVTDTAAEAEGDVGPAETVEVLQRGGTCNVGATEIPRGETRDTEVVLSWKADLRQCVDAPPLLVNVPKAAQPRWWLLIGSHSHQLGCFDAESGAQRWQLQLSDRIEAGCACAVIDGQHRVFAVCYDGKMHCMDLQSGSMHWSCVVSPTHSDTEIKSAPVVANAVAIVGTHGGTVAGVDAKSGERLWEVKAPGAVFASPAIQGQTMYIATTSGQSILKYQAADFRLVPLRQWLLRLSAPFFAAPLPFAASCLVLSVDGVLRCLDAGGGRTWSLALEGNAFGTPCRWGEQIFIGTHGGHLYCIISGRIAWHLAVGDVIYGSPFVVSDGGTGAFVAVATRGGRLLLVDAKGEEILGSAEMSGE</sequence>
<reference evidence="3" key="1">
    <citation type="submission" date="2022-10" db="EMBL/GenBank/DDBJ databases">
        <authorList>
            <person name="Chen Y."/>
            <person name="Dougan E. K."/>
            <person name="Chan C."/>
            <person name="Rhodes N."/>
            <person name="Thang M."/>
        </authorList>
    </citation>
    <scope>NUCLEOTIDE SEQUENCE</scope>
</reference>
<dbReference type="InterPro" id="IPR018391">
    <property type="entry name" value="PQQ_b-propeller_rpt"/>
</dbReference>
<dbReference type="AlphaFoldDB" id="A0A9P1GT70"/>
<proteinExistence type="predicted"/>
<dbReference type="PANTHER" id="PTHR44394">
    <property type="entry name" value="BETA-ALANINE-ACTIVATING ENZYME"/>
    <property type="match status" value="1"/>
</dbReference>
<evidence type="ECO:0000259" key="2">
    <source>
        <dbReference type="Pfam" id="PF13570"/>
    </source>
</evidence>
<dbReference type="InterPro" id="IPR000873">
    <property type="entry name" value="AMP-dep_synth/lig_dom"/>
</dbReference>
<dbReference type="InterPro" id="IPR002372">
    <property type="entry name" value="PQQ_rpt_dom"/>
</dbReference>
<evidence type="ECO:0000313" key="3">
    <source>
        <dbReference type="EMBL" id="CAI4020869.1"/>
    </source>
</evidence>
<evidence type="ECO:0000313" key="4">
    <source>
        <dbReference type="EMBL" id="CAL4808181.1"/>
    </source>
</evidence>
<protein>
    <submittedName>
        <fullName evidence="4">Beta-alanine-activating enzyme (Acyl-Co A synthetase family member 4) (Protein LYS2 homolog)</fullName>
    </submittedName>
</protein>
<dbReference type="EMBL" id="CAMXCT010006837">
    <property type="protein sequence ID" value="CAI4020869.1"/>
    <property type="molecule type" value="Genomic_DNA"/>
</dbReference>
<keyword evidence="5" id="KW-1185">Reference proteome</keyword>
<feature type="non-terminal residue" evidence="3">
    <location>
        <position position="748"/>
    </location>
</feature>
<dbReference type="PANTHER" id="PTHR44394:SF1">
    <property type="entry name" value="BETA-ALANINE-ACTIVATING ENZYME"/>
    <property type="match status" value="1"/>
</dbReference>
<feature type="domain" description="AMP-dependent synthetase/ligase" evidence="1">
    <location>
        <begin position="2"/>
        <end position="124"/>
    </location>
</feature>
<dbReference type="SUPFAM" id="SSF56801">
    <property type="entry name" value="Acetyl-CoA synthetase-like"/>
    <property type="match status" value="1"/>
</dbReference>
<reference evidence="4 5" key="2">
    <citation type="submission" date="2024-05" db="EMBL/GenBank/DDBJ databases">
        <authorList>
            <person name="Chen Y."/>
            <person name="Shah S."/>
            <person name="Dougan E. K."/>
            <person name="Thang M."/>
            <person name="Chan C."/>
        </authorList>
    </citation>
    <scope>NUCLEOTIDE SEQUENCE [LARGE SCALE GENOMIC DNA]</scope>
</reference>
<dbReference type="SUPFAM" id="SSF50998">
    <property type="entry name" value="Quinoprotein alcohol dehydrogenase-like"/>
    <property type="match status" value="1"/>
</dbReference>
<dbReference type="InterPro" id="IPR011047">
    <property type="entry name" value="Quinoprotein_ADH-like_sf"/>
</dbReference>
<dbReference type="EMBL" id="CAMXCT030006837">
    <property type="protein sequence ID" value="CAL4808181.1"/>
    <property type="molecule type" value="Genomic_DNA"/>
</dbReference>
<dbReference type="InterPro" id="IPR052091">
    <property type="entry name" value="Beta-ala_Activ/Resist"/>
</dbReference>
<dbReference type="Gene3D" id="2.130.10.10">
    <property type="entry name" value="YVTN repeat-like/Quinoprotein amine dehydrogenase"/>
    <property type="match status" value="2"/>
</dbReference>
<feature type="domain" description="Pyrrolo-quinoline quinone repeat" evidence="2">
    <location>
        <begin position="441"/>
        <end position="748"/>
    </location>
</feature>
<evidence type="ECO:0000259" key="1">
    <source>
        <dbReference type="Pfam" id="PF00501"/>
    </source>
</evidence>